<accession>A0A414XJQ8</accession>
<dbReference type="EMBL" id="QRKA01000037">
    <property type="protein sequence ID" value="RHH74175.1"/>
    <property type="molecule type" value="Genomic_DNA"/>
</dbReference>
<sequence>MTSWKHFLQRKAASSIWNSNAGQTVFLFLLMTPTSKVYNRGDGMYRYKNTGKNFNVRIGTMFEGSNNPAFI</sequence>
<protein>
    <submittedName>
        <fullName evidence="1">Uncharacterized protein</fullName>
    </submittedName>
</protein>
<organism evidence="1 2">
    <name type="scientific">Phocaeicola vulgatus</name>
    <name type="common">Bacteroides vulgatus</name>
    <dbReference type="NCBI Taxonomy" id="821"/>
    <lineage>
        <taxon>Bacteria</taxon>
        <taxon>Pseudomonadati</taxon>
        <taxon>Bacteroidota</taxon>
        <taxon>Bacteroidia</taxon>
        <taxon>Bacteroidales</taxon>
        <taxon>Bacteroidaceae</taxon>
        <taxon>Phocaeicola</taxon>
    </lineage>
</organism>
<name>A0A414XJQ8_PHOVU</name>
<dbReference type="Proteomes" id="UP000283713">
    <property type="component" value="Unassembled WGS sequence"/>
</dbReference>
<comment type="caution">
    <text evidence="1">The sequence shown here is derived from an EMBL/GenBank/DDBJ whole genome shotgun (WGS) entry which is preliminary data.</text>
</comment>
<gene>
    <name evidence="1" type="ORF">DW193_19475</name>
</gene>
<evidence type="ECO:0000313" key="2">
    <source>
        <dbReference type="Proteomes" id="UP000283713"/>
    </source>
</evidence>
<reference evidence="1 2" key="1">
    <citation type="submission" date="2018-08" db="EMBL/GenBank/DDBJ databases">
        <title>A genome reference for cultivated species of the human gut microbiota.</title>
        <authorList>
            <person name="Zou Y."/>
            <person name="Xue W."/>
            <person name="Luo G."/>
        </authorList>
    </citation>
    <scope>NUCLEOTIDE SEQUENCE [LARGE SCALE GENOMIC DNA]</scope>
    <source>
        <strain evidence="1 2">AM16-6</strain>
    </source>
</reference>
<proteinExistence type="predicted"/>
<evidence type="ECO:0000313" key="1">
    <source>
        <dbReference type="EMBL" id="RHH74175.1"/>
    </source>
</evidence>
<dbReference type="AlphaFoldDB" id="A0A414XJQ8"/>